<sequence length="433" mass="46668">MVHGLIFAVASALAHTVGADMQFLQTSVHGPDGFEAAELRTEDSTDLAYYLALDITTQSNEFLYNGAAWEQTAAYTDPSGNRLLAPFFSTDAVGLRVEMNGQSHDFFFENSDLGKSLHTLVTGTPVLQTPCSGVSSSKPYAYAMVQTSTAHSDLWGVVATNSAEPLYCTDVDRLSFNAYRLNLQFRIGILRDEESCCCCPGSADGIGIHSVSSGAHEWPGTQVFYASRVYVITPTPAPTPAPTPDPTTASTPAPTPAPTTSLSSATGDPHLQNMFGQRFDLVRPGKFVLVSVPRGTPVEDALLVVEADARRLGTHCSDMYFQEINATGTWANKVRPGGLHFDAHDARDETPKWLKLGLVELKVGSGHTDKGQPYLNVYVKNLQRTGYRVGGLLGEDDHTEAAAPEEGCQKMLSLEARLYDQASHLQGSVAIGY</sequence>
<feature type="region of interest" description="Disordered" evidence="1">
    <location>
        <begin position="236"/>
        <end position="269"/>
    </location>
</feature>
<evidence type="ECO:0000256" key="2">
    <source>
        <dbReference type="SAM" id="SignalP"/>
    </source>
</evidence>
<evidence type="ECO:0000313" key="4">
    <source>
        <dbReference type="Proteomes" id="UP001189429"/>
    </source>
</evidence>
<evidence type="ECO:0000256" key="1">
    <source>
        <dbReference type="SAM" id="MobiDB-lite"/>
    </source>
</evidence>
<feature type="compositionally biased region" description="Low complexity" evidence="1">
    <location>
        <begin position="246"/>
        <end position="266"/>
    </location>
</feature>
<reference evidence="3" key="1">
    <citation type="submission" date="2023-10" db="EMBL/GenBank/DDBJ databases">
        <authorList>
            <person name="Chen Y."/>
            <person name="Shah S."/>
            <person name="Dougan E. K."/>
            <person name="Thang M."/>
            <person name="Chan C."/>
        </authorList>
    </citation>
    <scope>NUCLEOTIDE SEQUENCE [LARGE SCALE GENOMIC DNA]</scope>
</reference>
<keyword evidence="4" id="KW-1185">Reference proteome</keyword>
<protein>
    <submittedName>
        <fullName evidence="3">Uncharacterized protein</fullName>
    </submittedName>
</protein>
<organism evidence="3 4">
    <name type="scientific">Prorocentrum cordatum</name>
    <dbReference type="NCBI Taxonomy" id="2364126"/>
    <lineage>
        <taxon>Eukaryota</taxon>
        <taxon>Sar</taxon>
        <taxon>Alveolata</taxon>
        <taxon>Dinophyceae</taxon>
        <taxon>Prorocentrales</taxon>
        <taxon>Prorocentraceae</taxon>
        <taxon>Prorocentrum</taxon>
    </lineage>
</organism>
<evidence type="ECO:0000313" key="3">
    <source>
        <dbReference type="EMBL" id="CAK0840071.1"/>
    </source>
</evidence>
<keyword evidence="2" id="KW-0732">Signal</keyword>
<feature type="signal peptide" evidence="2">
    <location>
        <begin position="1"/>
        <end position="19"/>
    </location>
</feature>
<proteinExistence type="predicted"/>
<dbReference type="EMBL" id="CAUYUJ010014346">
    <property type="protein sequence ID" value="CAK0840071.1"/>
    <property type="molecule type" value="Genomic_DNA"/>
</dbReference>
<name>A0ABN9T4W6_9DINO</name>
<feature type="compositionally biased region" description="Pro residues" evidence="1">
    <location>
        <begin position="236"/>
        <end position="245"/>
    </location>
</feature>
<dbReference type="Proteomes" id="UP001189429">
    <property type="component" value="Unassembled WGS sequence"/>
</dbReference>
<accession>A0ABN9T4W6</accession>
<comment type="caution">
    <text evidence="3">The sequence shown here is derived from an EMBL/GenBank/DDBJ whole genome shotgun (WGS) entry which is preliminary data.</text>
</comment>
<gene>
    <name evidence="3" type="ORF">PCOR1329_LOCUS35585</name>
</gene>
<feature type="chain" id="PRO_5045469933" evidence="2">
    <location>
        <begin position="20"/>
        <end position="433"/>
    </location>
</feature>